<evidence type="ECO:0000256" key="6">
    <source>
        <dbReference type="ARBA" id="ARBA00023053"/>
    </source>
</evidence>
<dbReference type="AlphaFoldDB" id="A0A5B8G146"/>
<proteinExistence type="predicted"/>
<keyword evidence="7" id="KW-0406">Ion transport</keyword>
<feature type="region of interest" description="Disordered" evidence="10">
    <location>
        <begin position="812"/>
        <end position="880"/>
    </location>
</feature>
<evidence type="ECO:0000259" key="12">
    <source>
        <dbReference type="PROSITE" id="PS50042"/>
    </source>
</evidence>
<dbReference type="EMBL" id="CP040820">
    <property type="protein sequence ID" value="QDL94435.1"/>
    <property type="molecule type" value="Genomic_DNA"/>
</dbReference>
<keyword evidence="9" id="KW-0739">Sodium transport</keyword>
<evidence type="ECO:0000256" key="9">
    <source>
        <dbReference type="ARBA" id="ARBA00023201"/>
    </source>
</evidence>
<keyword evidence="14" id="KW-1185">Reference proteome</keyword>
<reference evidence="13 14" key="1">
    <citation type="submission" date="2019-06" db="EMBL/GenBank/DDBJ databases">
        <title>Genome sequence of Rhodobacteraceae bacterium D4M1.</title>
        <authorList>
            <person name="Cao J."/>
        </authorList>
    </citation>
    <scope>NUCLEOTIDE SEQUENCE [LARGE SCALE GENOMIC DNA]</scope>
    <source>
        <strain evidence="13 14">D4M1</strain>
        <plasmid evidence="14">pd4m1b</plasmid>
    </source>
</reference>
<accession>A0A5B8G146</accession>
<feature type="transmembrane region" description="Helical" evidence="11">
    <location>
        <begin position="392"/>
        <end position="416"/>
    </location>
</feature>
<evidence type="ECO:0000313" key="13">
    <source>
        <dbReference type="EMBL" id="QDL94435.1"/>
    </source>
</evidence>
<feature type="transmembrane region" description="Helical" evidence="11">
    <location>
        <begin position="70"/>
        <end position="91"/>
    </location>
</feature>
<dbReference type="PANTHER" id="PTHR10110">
    <property type="entry name" value="SODIUM/HYDROGEN EXCHANGER"/>
    <property type="match status" value="1"/>
</dbReference>
<protein>
    <submittedName>
        <fullName evidence="13">Cyclic nucleotide-binding domain-containing protein</fullName>
    </submittedName>
</protein>
<feature type="transmembrane region" description="Helical" evidence="11">
    <location>
        <begin position="170"/>
        <end position="191"/>
    </location>
</feature>
<dbReference type="InterPro" id="IPR006153">
    <property type="entry name" value="Cation/H_exchanger_TM"/>
</dbReference>
<feature type="transmembrane region" description="Helical" evidence="11">
    <location>
        <begin position="31"/>
        <end position="50"/>
    </location>
</feature>
<sequence>MELIGVISVISGLFILIGLSEPLAARLRLPYSVILAGMGILVGAGASYMLSTDLTDVLNPVAEAILGLPIHSYVFLYIFLPTLLFQVSLGLNLRRMLDDWVPILLLAVVAVIVATFTIGFALQPVSGLPLTACLLIGAIVSTTDPSAVVSIFRDIAAPQRLSRIVEGESLLNDAAAIALFGLFLTFVMAGVPDPTLGAAVGQFPFLILGGAGTGYLVARAGVMLVALVGRHRLAQVSITVAIPYLTYIVTERLLGASGVTAVVVSGLTMNLLGPGRLSPVTWTYLREVWDLLAHWAGSLIFVLAALLIPRFLSGMDLTDLGLVLVVVAAAVVARALMLWVLLPLMTLLRLSPRVDPPYRLAILWGGLRGAVTLALALAVTENALVEPEVKRAVGILATGFTLFTLVFQGTTLRWMIRRIGLDRLSPIDLALSNQVIAVALQNVREDATEAARDHGLTHDIVRSEAKSFGDRLERAVREAEAGAEILDRDRITLGLVALAGRERDLILEQFNQQVISARLVDRMLSDVDRLIERTRGGRSQYRLAARRALVYNPGYRLAVMLHNRLRLSRPLAAITADRFEILVHQQFILRDLHGFISAKILRIHGKRVAELLHEVLERREEEVSRALEGLRLQYPGYAEQLERVFIRRTVLRMEEREYAALLADGLVGFEVHAKLMAELARSRARVEVRPRLDITLHKPSLVSQFPLFQNMEEQHRVKLARALVTVFAAPGKVIIRKGDVARSVYFIASGAVEVEFAGQKQRLGRGQMFGQLGLLAKRRRRAQVTAITPCTLLSLDDSRFRRLLERNPSLREAVEASQAGSPGVMRPPTLPVLPEEPAPESTDVAGAATATEADFAAATGPAEETTAEATLPRTGGAASG</sequence>
<evidence type="ECO:0000313" key="14">
    <source>
        <dbReference type="Proteomes" id="UP000305888"/>
    </source>
</evidence>
<keyword evidence="8 11" id="KW-0472">Membrane</keyword>
<dbReference type="PROSITE" id="PS50042">
    <property type="entry name" value="CNMP_BINDING_3"/>
    <property type="match status" value="1"/>
</dbReference>
<dbReference type="Gene3D" id="6.10.140.1330">
    <property type="match status" value="1"/>
</dbReference>
<dbReference type="GO" id="GO:0051453">
    <property type="term" value="P:regulation of intracellular pH"/>
    <property type="evidence" value="ECO:0007669"/>
    <property type="project" value="TreeGrafter"/>
</dbReference>
<dbReference type="InterPro" id="IPR014710">
    <property type="entry name" value="RmlC-like_jellyroll"/>
</dbReference>
<dbReference type="InterPro" id="IPR018422">
    <property type="entry name" value="Cation/H_exchanger_CPA1"/>
</dbReference>
<evidence type="ECO:0000256" key="5">
    <source>
        <dbReference type="ARBA" id="ARBA00022989"/>
    </source>
</evidence>
<name>A0A5B8G146_9RHOB</name>
<dbReference type="OrthoDB" id="9809206at2"/>
<organism evidence="13 14">
    <name type="scientific">Paroceanicella profunda</name>
    <dbReference type="NCBI Taxonomy" id="2579971"/>
    <lineage>
        <taxon>Bacteria</taxon>
        <taxon>Pseudomonadati</taxon>
        <taxon>Pseudomonadota</taxon>
        <taxon>Alphaproteobacteria</taxon>
        <taxon>Rhodobacterales</taxon>
        <taxon>Paracoccaceae</taxon>
        <taxon>Paroceanicella</taxon>
    </lineage>
</organism>
<evidence type="ECO:0000256" key="8">
    <source>
        <dbReference type="ARBA" id="ARBA00023136"/>
    </source>
</evidence>
<evidence type="ECO:0000256" key="10">
    <source>
        <dbReference type="SAM" id="MobiDB-lite"/>
    </source>
</evidence>
<dbReference type="Pfam" id="PF00999">
    <property type="entry name" value="Na_H_Exchanger"/>
    <property type="match status" value="1"/>
</dbReference>
<dbReference type="SUPFAM" id="SSF51206">
    <property type="entry name" value="cAMP-binding domain-like"/>
    <property type="match status" value="1"/>
</dbReference>
<dbReference type="GO" id="GO:0015385">
    <property type="term" value="F:sodium:proton antiporter activity"/>
    <property type="evidence" value="ECO:0007669"/>
    <property type="project" value="InterPro"/>
</dbReference>
<dbReference type="PANTHER" id="PTHR10110:SF86">
    <property type="entry name" value="SODIUM_HYDROGEN EXCHANGER 7"/>
    <property type="match status" value="1"/>
</dbReference>
<feature type="compositionally biased region" description="Low complexity" evidence="10">
    <location>
        <begin position="845"/>
        <end position="870"/>
    </location>
</feature>
<keyword evidence="3" id="KW-1003">Cell membrane</keyword>
<dbReference type="InterPro" id="IPR018488">
    <property type="entry name" value="cNMP-bd_CS"/>
</dbReference>
<dbReference type="Gene3D" id="2.60.120.10">
    <property type="entry name" value="Jelly Rolls"/>
    <property type="match status" value="1"/>
</dbReference>
<dbReference type="InterPro" id="IPR018490">
    <property type="entry name" value="cNMP-bd_dom_sf"/>
</dbReference>
<feature type="transmembrane region" description="Helical" evidence="11">
    <location>
        <begin position="361"/>
        <end position="380"/>
    </location>
</feature>
<gene>
    <name evidence="13" type="ORF">FDP22_21430</name>
</gene>
<dbReference type="Pfam" id="PF00027">
    <property type="entry name" value="cNMP_binding"/>
    <property type="match status" value="1"/>
</dbReference>
<comment type="subcellular location">
    <subcellularLocation>
        <location evidence="1">Cell membrane</location>
        <topology evidence="1">Multi-pass membrane protein</topology>
    </subcellularLocation>
</comment>
<feature type="transmembrane region" description="Helical" evidence="11">
    <location>
        <begin position="6"/>
        <end position="24"/>
    </location>
</feature>
<dbReference type="CDD" id="cd00038">
    <property type="entry name" value="CAP_ED"/>
    <property type="match status" value="1"/>
</dbReference>
<evidence type="ECO:0000256" key="3">
    <source>
        <dbReference type="ARBA" id="ARBA00022475"/>
    </source>
</evidence>
<dbReference type="GO" id="GO:0098719">
    <property type="term" value="P:sodium ion import across plasma membrane"/>
    <property type="evidence" value="ECO:0007669"/>
    <property type="project" value="TreeGrafter"/>
</dbReference>
<evidence type="ECO:0000256" key="4">
    <source>
        <dbReference type="ARBA" id="ARBA00022692"/>
    </source>
</evidence>
<feature type="transmembrane region" description="Helical" evidence="11">
    <location>
        <begin position="103"/>
        <end position="122"/>
    </location>
</feature>
<dbReference type="Proteomes" id="UP000305888">
    <property type="component" value="Plasmid pD4M1B"/>
</dbReference>
<evidence type="ECO:0000256" key="11">
    <source>
        <dbReference type="SAM" id="Phobius"/>
    </source>
</evidence>
<evidence type="ECO:0000256" key="7">
    <source>
        <dbReference type="ARBA" id="ARBA00023065"/>
    </source>
</evidence>
<feature type="transmembrane region" description="Helical" evidence="11">
    <location>
        <begin position="128"/>
        <end position="149"/>
    </location>
</feature>
<keyword evidence="2" id="KW-0813">Transport</keyword>
<dbReference type="SMART" id="SM00100">
    <property type="entry name" value="cNMP"/>
    <property type="match status" value="1"/>
</dbReference>
<feature type="transmembrane region" description="Helical" evidence="11">
    <location>
        <begin position="320"/>
        <end position="341"/>
    </location>
</feature>
<feature type="transmembrane region" description="Helical" evidence="11">
    <location>
        <begin position="292"/>
        <end position="308"/>
    </location>
</feature>
<dbReference type="RefSeq" id="WP_138576216.1">
    <property type="nucleotide sequence ID" value="NZ_CP040820.1"/>
</dbReference>
<evidence type="ECO:0000256" key="2">
    <source>
        <dbReference type="ARBA" id="ARBA00022448"/>
    </source>
</evidence>
<dbReference type="KEGG" id="ppru:FDP22_21430"/>
<evidence type="ECO:0000256" key="1">
    <source>
        <dbReference type="ARBA" id="ARBA00004651"/>
    </source>
</evidence>
<dbReference type="PROSITE" id="PS00888">
    <property type="entry name" value="CNMP_BINDING_1"/>
    <property type="match status" value="1"/>
</dbReference>
<feature type="domain" description="Cyclic nucleotide-binding" evidence="12">
    <location>
        <begin position="707"/>
        <end position="812"/>
    </location>
</feature>
<keyword evidence="13" id="KW-0614">Plasmid</keyword>
<feature type="transmembrane region" description="Helical" evidence="11">
    <location>
        <begin position="203"/>
        <end position="228"/>
    </location>
</feature>
<keyword evidence="6" id="KW-0915">Sodium</keyword>
<feature type="transmembrane region" description="Helical" evidence="11">
    <location>
        <begin position="253"/>
        <end position="272"/>
    </location>
</feature>
<dbReference type="GO" id="GO:0005886">
    <property type="term" value="C:plasma membrane"/>
    <property type="evidence" value="ECO:0007669"/>
    <property type="project" value="UniProtKB-SubCell"/>
</dbReference>
<geneLocation type="plasmid" evidence="14">
    <name>pd4m1b</name>
</geneLocation>
<dbReference type="GO" id="GO:0015386">
    <property type="term" value="F:potassium:proton antiporter activity"/>
    <property type="evidence" value="ECO:0007669"/>
    <property type="project" value="TreeGrafter"/>
</dbReference>
<keyword evidence="4 11" id="KW-0812">Transmembrane</keyword>
<keyword evidence="5 11" id="KW-1133">Transmembrane helix</keyword>
<dbReference type="InterPro" id="IPR000595">
    <property type="entry name" value="cNMP-bd_dom"/>
</dbReference>